<gene>
    <name evidence="1" type="ORF">METZ01_LOCUS128133</name>
</gene>
<proteinExistence type="predicted"/>
<name>A0A381YDY9_9ZZZZ</name>
<evidence type="ECO:0000313" key="1">
    <source>
        <dbReference type="EMBL" id="SVA75279.1"/>
    </source>
</evidence>
<accession>A0A381YDY9</accession>
<reference evidence="1" key="1">
    <citation type="submission" date="2018-05" db="EMBL/GenBank/DDBJ databases">
        <authorList>
            <person name="Lanie J.A."/>
            <person name="Ng W.-L."/>
            <person name="Kazmierczak K.M."/>
            <person name="Andrzejewski T.M."/>
            <person name="Davidsen T.M."/>
            <person name="Wayne K.J."/>
            <person name="Tettelin H."/>
            <person name="Glass J.I."/>
            <person name="Rusch D."/>
            <person name="Podicherti R."/>
            <person name="Tsui H.-C.T."/>
            <person name="Winkler M.E."/>
        </authorList>
    </citation>
    <scope>NUCLEOTIDE SEQUENCE</scope>
</reference>
<dbReference type="AlphaFoldDB" id="A0A381YDY9"/>
<dbReference type="EMBL" id="UINC01018017">
    <property type="protein sequence ID" value="SVA75279.1"/>
    <property type="molecule type" value="Genomic_DNA"/>
</dbReference>
<organism evidence="1">
    <name type="scientific">marine metagenome</name>
    <dbReference type="NCBI Taxonomy" id="408172"/>
    <lineage>
        <taxon>unclassified sequences</taxon>
        <taxon>metagenomes</taxon>
        <taxon>ecological metagenomes</taxon>
    </lineage>
</organism>
<protein>
    <submittedName>
        <fullName evidence="1">Uncharacterized protein</fullName>
    </submittedName>
</protein>
<sequence>MASDLGAIVVGQKVTVPPGQPEGPKPGGLEVRSHGDGLVLFQQPGHCRQLTGMAHFIDDHQPVAANPRRIPGFFHRPDPSLGLARKRGVVIAKELERGAFA</sequence>